<organism evidence="3">
    <name type="scientific">Mucor ambiguus</name>
    <dbReference type="NCBI Taxonomy" id="91626"/>
    <lineage>
        <taxon>Eukaryota</taxon>
        <taxon>Fungi</taxon>
        <taxon>Fungi incertae sedis</taxon>
        <taxon>Mucoromycota</taxon>
        <taxon>Mucoromycotina</taxon>
        <taxon>Mucoromycetes</taxon>
        <taxon>Mucorales</taxon>
        <taxon>Mucorineae</taxon>
        <taxon>Mucoraceae</taxon>
        <taxon>Mucor</taxon>
    </lineage>
</organism>
<evidence type="ECO:0000256" key="2">
    <source>
        <dbReference type="SAM" id="MobiDB-lite"/>
    </source>
</evidence>
<comment type="similarity">
    <text evidence="1">Belongs to the bystin family.</text>
</comment>
<dbReference type="PANTHER" id="PTHR12821:SF0">
    <property type="entry name" value="BYSTIN"/>
    <property type="match status" value="1"/>
</dbReference>
<protein>
    <submittedName>
        <fullName evidence="3">Bystin</fullName>
    </submittedName>
</protein>
<dbReference type="STRING" id="91626.A0A0C9MGL7"/>
<dbReference type="GO" id="GO:0005737">
    <property type="term" value="C:cytoplasm"/>
    <property type="evidence" value="ECO:0007669"/>
    <property type="project" value="TreeGrafter"/>
</dbReference>
<gene>
    <name evidence="3" type="ORF">MAM1_0019c01673</name>
</gene>
<keyword evidence="4" id="KW-1185">Reference proteome</keyword>
<evidence type="ECO:0000256" key="1">
    <source>
        <dbReference type="ARBA" id="ARBA00007114"/>
    </source>
</evidence>
<feature type="region of interest" description="Disordered" evidence="2">
    <location>
        <begin position="374"/>
        <end position="397"/>
    </location>
</feature>
<dbReference type="GO" id="GO:0005730">
    <property type="term" value="C:nucleolus"/>
    <property type="evidence" value="ECO:0007669"/>
    <property type="project" value="TreeGrafter"/>
</dbReference>
<dbReference type="PANTHER" id="PTHR12821">
    <property type="entry name" value="BYSTIN"/>
    <property type="match status" value="1"/>
</dbReference>
<accession>A0A0C9MGL7</accession>
<dbReference type="EMBL" id="DF836308">
    <property type="protein sequence ID" value="GAN02232.1"/>
    <property type="molecule type" value="Genomic_DNA"/>
</dbReference>
<sequence length="397" mass="44994">MPKEDDWEACIDEDMTRTILRIEQSQLERIQHLREEDSADDDRFISRQAQKLDIRSSPASNHTFQISLLDRDSTRPFLAPQEQQKPLMSLKEVMLSKEATNKDQSLSATNSQVIQIYKKIGCLLARFQSTMNRLPKALKIIPSLSNWNEILLLTEPSSWTPQATCEVTRLFLTSIKATQTKQYFQCVLLHAVRNNLAKSANSQLDPALYIALKKALACNPALFMKGLLFPLCESNTCTVAEACTLATVLGQTKIPALQSATALLRLSEQFFTLPLCILVHVFVQKRQALPYRVVDILTFKYFCQRENLQQLPTMWYQSLLLFAQSYSIDMVPTQKRALLALIQRVTRNDELSILIEKTLKSAIKSNVQELETDDSDDTVACNEDTDSEHGADGMVVD</sequence>
<reference evidence="3" key="1">
    <citation type="submission" date="2014-09" db="EMBL/GenBank/DDBJ databases">
        <title>Draft genome sequence of an oleaginous Mucoromycotina fungus Mucor ambiguus NBRC6742.</title>
        <authorList>
            <person name="Takeda I."/>
            <person name="Yamane N."/>
            <person name="Morita T."/>
            <person name="Tamano K."/>
            <person name="Machida M."/>
            <person name="Baker S."/>
            <person name="Koike H."/>
        </authorList>
    </citation>
    <scope>NUCLEOTIDE SEQUENCE</scope>
    <source>
        <strain evidence="3">NBRC 6742</strain>
    </source>
</reference>
<dbReference type="AlphaFoldDB" id="A0A0C9MGL7"/>
<dbReference type="GO" id="GO:0030688">
    <property type="term" value="C:preribosome, small subunit precursor"/>
    <property type="evidence" value="ECO:0007669"/>
    <property type="project" value="TreeGrafter"/>
</dbReference>
<evidence type="ECO:0000313" key="4">
    <source>
        <dbReference type="Proteomes" id="UP000053815"/>
    </source>
</evidence>
<name>A0A0C9MGL7_9FUNG</name>
<proteinExistence type="inferred from homology"/>
<dbReference type="GO" id="GO:0006364">
    <property type="term" value="P:rRNA processing"/>
    <property type="evidence" value="ECO:0007669"/>
    <property type="project" value="TreeGrafter"/>
</dbReference>
<dbReference type="Pfam" id="PF05291">
    <property type="entry name" value="Bystin"/>
    <property type="match status" value="1"/>
</dbReference>
<dbReference type="GO" id="GO:0030515">
    <property type="term" value="F:snoRNA binding"/>
    <property type="evidence" value="ECO:0007669"/>
    <property type="project" value="TreeGrafter"/>
</dbReference>
<dbReference type="OrthoDB" id="2192561at2759"/>
<evidence type="ECO:0000313" key="3">
    <source>
        <dbReference type="EMBL" id="GAN02232.1"/>
    </source>
</evidence>
<dbReference type="Proteomes" id="UP000053815">
    <property type="component" value="Unassembled WGS sequence"/>
</dbReference>
<dbReference type="InterPro" id="IPR007955">
    <property type="entry name" value="Bystin"/>
</dbReference>